<organism evidence="1 2">
    <name type="scientific">Camellia lanceoleosa</name>
    <dbReference type="NCBI Taxonomy" id="1840588"/>
    <lineage>
        <taxon>Eukaryota</taxon>
        <taxon>Viridiplantae</taxon>
        <taxon>Streptophyta</taxon>
        <taxon>Embryophyta</taxon>
        <taxon>Tracheophyta</taxon>
        <taxon>Spermatophyta</taxon>
        <taxon>Magnoliopsida</taxon>
        <taxon>eudicotyledons</taxon>
        <taxon>Gunneridae</taxon>
        <taxon>Pentapetalae</taxon>
        <taxon>asterids</taxon>
        <taxon>Ericales</taxon>
        <taxon>Theaceae</taxon>
        <taxon>Camellia</taxon>
    </lineage>
</organism>
<accession>A0ACC0FGB2</accession>
<dbReference type="EMBL" id="CM045771">
    <property type="protein sequence ID" value="KAI7987107.1"/>
    <property type="molecule type" value="Genomic_DNA"/>
</dbReference>
<proteinExistence type="predicted"/>
<name>A0ACC0FGB2_9ERIC</name>
<evidence type="ECO:0000313" key="2">
    <source>
        <dbReference type="Proteomes" id="UP001060215"/>
    </source>
</evidence>
<reference evidence="1 2" key="1">
    <citation type="journal article" date="2022" name="Plant J.">
        <title>Chromosome-level genome of Camellia lanceoleosa provides a valuable resource for understanding genome evolution and self-incompatibility.</title>
        <authorList>
            <person name="Gong W."/>
            <person name="Xiao S."/>
            <person name="Wang L."/>
            <person name="Liao Z."/>
            <person name="Chang Y."/>
            <person name="Mo W."/>
            <person name="Hu G."/>
            <person name="Li W."/>
            <person name="Zhao G."/>
            <person name="Zhu H."/>
            <person name="Hu X."/>
            <person name="Ji K."/>
            <person name="Xiang X."/>
            <person name="Song Q."/>
            <person name="Yuan D."/>
            <person name="Jin S."/>
            <person name="Zhang L."/>
        </authorList>
    </citation>
    <scope>NUCLEOTIDE SEQUENCE [LARGE SCALE GENOMIC DNA]</scope>
    <source>
        <strain evidence="1">SQ_2022a</strain>
    </source>
</reference>
<keyword evidence="2" id="KW-1185">Reference proteome</keyword>
<evidence type="ECO:0000313" key="1">
    <source>
        <dbReference type="EMBL" id="KAI7987107.1"/>
    </source>
</evidence>
<sequence>MGSLLGDWPSFDPHNFSQLRPSDPSNPSKMTPVTYHPTHDRTLPPPNQVISSEAKNILLRHMYEGSKELRPKRPASELLTPEHGGKHARASASDTPPN</sequence>
<comment type="caution">
    <text evidence="1">The sequence shown here is derived from an EMBL/GenBank/DDBJ whole genome shotgun (WGS) entry which is preliminary data.</text>
</comment>
<dbReference type="Proteomes" id="UP001060215">
    <property type="component" value="Chromosome 14"/>
</dbReference>
<gene>
    <name evidence="1" type="ORF">LOK49_LG13G01100</name>
</gene>
<protein>
    <submittedName>
        <fullName evidence="1">DET1- and DDB1-associated protein 1</fullName>
    </submittedName>
</protein>